<dbReference type="GO" id="GO:0003677">
    <property type="term" value="F:DNA binding"/>
    <property type="evidence" value="ECO:0007669"/>
    <property type="project" value="UniProtKB-UniRule"/>
</dbReference>
<dbReference type="InterPro" id="IPR001647">
    <property type="entry name" value="HTH_TetR"/>
</dbReference>
<evidence type="ECO:0000256" key="2">
    <source>
        <dbReference type="PROSITE-ProRule" id="PRU00335"/>
    </source>
</evidence>
<evidence type="ECO:0000256" key="1">
    <source>
        <dbReference type="ARBA" id="ARBA00023125"/>
    </source>
</evidence>
<gene>
    <name evidence="4" type="ORF">EBB54_05660</name>
</gene>
<dbReference type="GO" id="GO:0006355">
    <property type="term" value="P:regulation of DNA-templated transcription"/>
    <property type="evidence" value="ECO:0007669"/>
    <property type="project" value="UniProtKB-ARBA"/>
</dbReference>
<proteinExistence type="predicted"/>
<sequence>MPLRKSDIVPIRVYENREGMNMQEKNELSTKERLLLAATKMFAIHGYEGATTREITAEAHANLQSIPFYYESKEKLYQAAVCRISQLVMNDYEHLLKEIEDARKQNLLDKSMAWNYIVETVGHLSEWVLNEEYKYELLLINHDLLYPTKGICQMLEPLAQVYYYFAELLMVVTGNTDRFWANSYSYIVISGFFTYSNMPVFLETVLKEDIGDLNVIQRARAQLKRDMLTSIEAVVKKYLKE</sequence>
<dbReference type="InterPro" id="IPR009057">
    <property type="entry name" value="Homeodomain-like_sf"/>
</dbReference>
<evidence type="ECO:0000313" key="5">
    <source>
        <dbReference type="Proteomes" id="UP000274920"/>
    </source>
</evidence>
<dbReference type="Gene3D" id="1.10.357.10">
    <property type="entry name" value="Tetracycline Repressor, domain 2"/>
    <property type="match status" value="1"/>
</dbReference>
<dbReference type="Proteomes" id="UP000274920">
    <property type="component" value="Unassembled WGS sequence"/>
</dbReference>
<accession>A0A3R8JKD3</accession>
<evidence type="ECO:0000313" key="4">
    <source>
        <dbReference type="EMBL" id="RRK30920.1"/>
    </source>
</evidence>
<organism evidence="4 5">
    <name type="scientific">Schaedlerella arabinosiphila</name>
    <dbReference type="NCBI Taxonomy" id="2044587"/>
    <lineage>
        <taxon>Bacteria</taxon>
        <taxon>Bacillati</taxon>
        <taxon>Bacillota</taxon>
        <taxon>Clostridia</taxon>
        <taxon>Lachnospirales</taxon>
        <taxon>Lachnospiraceae</taxon>
        <taxon>Schaedlerella</taxon>
    </lineage>
</organism>
<reference evidence="4" key="1">
    <citation type="submission" date="2018-10" db="EMBL/GenBank/DDBJ databases">
        <title>Schaedlerella arabinophila gen. nov. sp. nov., isolated from the mouse intestinal tract and comparative analysis with the genome of the closely related altered Schaedler flora strain ASF502.</title>
        <authorList>
            <person name="Miyake S."/>
            <person name="Soh M."/>
            <person name="Seedorf H."/>
        </authorList>
    </citation>
    <scope>NUCLEOTIDE SEQUENCE [LARGE SCALE GENOMIC DNA]</scope>
    <source>
        <strain evidence="4">DSM 106076</strain>
    </source>
</reference>
<dbReference type="Pfam" id="PF00440">
    <property type="entry name" value="TetR_N"/>
    <property type="match status" value="1"/>
</dbReference>
<dbReference type="PROSITE" id="PS50977">
    <property type="entry name" value="HTH_TETR_2"/>
    <property type="match status" value="1"/>
</dbReference>
<dbReference type="AlphaFoldDB" id="A0A3R8JKD3"/>
<feature type="DNA-binding region" description="H-T-H motif" evidence="2">
    <location>
        <begin position="51"/>
        <end position="70"/>
    </location>
</feature>
<evidence type="ECO:0000259" key="3">
    <source>
        <dbReference type="PROSITE" id="PS50977"/>
    </source>
</evidence>
<feature type="domain" description="HTH tetR-type" evidence="3">
    <location>
        <begin position="28"/>
        <end position="88"/>
    </location>
</feature>
<protein>
    <submittedName>
        <fullName evidence="4">TetR family transcriptional regulator</fullName>
    </submittedName>
</protein>
<comment type="caution">
    <text evidence="4">The sequence shown here is derived from an EMBL/GenBank/DDBJ whole genome shotgun (WGS) entry which is preliminary data.</text>
</comment>
<dbReference type="EMBL" id="RHJS01000002">
    <property type="protein sequence ID" value="RRK30920.1"/>
    <property type="molecule type" value="Genomic_DNA"/>
</dbReference>
<dbReference type="InterPro" id="IPR050109">
    <property type="entry name" value="HTH-type_TetR-like_transc_reg"/>
</dbReference>
<dbReference type="PANTHER" id="PTHR30328">
    <property type="entry name" value="TRANSCRIPTIONAL REPRESSOR"/>
    <property type="match status" value="1"/>
</dbReference>
<name>A0A3R8JKD3_9FIRM</name>
<keyword evidence="5" id="KW-1185">Reference proteome</keyword>
<dbReference type="PANTHER" id="PTHR30328:SF54">
    <property type="entry name" value="HTH-TYPE TRANSCRIPTIONAL REPRESSOR SCO4008"/>
    <property type="match status" value="1"/>
</dbReference>
<dbReference type="SUPFAM" id="SSF46689">
    <property type="entry name" value="Homeodomain-like"/>
    <property type="match status" value="1"/>
</dbReference>
<keyword evidence="1 2" id="KW-0238">DNA-binding</keyword>